<geneLocation type="plasmid" evidence="2">
    <name>pthaf100_b</name>
</geneLocation>
<keyword evidence="2" id="KW-1185">Reference proteome</keyword>
<reference evidence="1 2" key="1">
    <citation type="submission" date="2019-10" db="EMBL/GenBank/DDBJ databases">
        <title>Complete genome sequence of Vibrio sp. strain THAF100, isolated from non-filtered water from the water column of tank 6 of a marine aquarium containing stony-coral fragments. Water maintained at 26 degree C.</title>
        <authorList>
            <person name="Ruckert C."/>
            <person name="Franco A."/>
            <person name="Kalinowski J."/>
            <person name="Glaeser S."/>
        </authorList>
    </citation>
    <scope>NUCLEOTIDE SEQUENCE [LARGE SCALE GENOMIC DNA]</scope>
    <source>
        <strain evidence="1 2">THAF100</strain>
        <plasmid evidence="2">pthaf100_b</plasmid>
    </source>
</reference>
<dbReference type="KEGG" id="vaq:FIV01_20760"/>
<protein>
    <submittedName>
        <fullName evidence="1">Uncharacterized protein</fullName>
    </submittedName>
</protein>
<name>A0A5P9CSN7_9VIBR</name>
<dbReference type="EMBL" id="CP045352">
    <property type="protein sequence ID" value="QFT28837.1"/>
    <property type="molecule type" value="Genomic_DNA"/>
</dbReference>
<proteinExistence type="predicted"/>
<organism evidence="1 2">
    <name type="scientific">Vibrio aquimaris</name>
    <dbReference type="NCBI Taxonomy" id="2587862"/>
    <lineage>
        <taxon>Bacteria</taxon>
        <taxon>Pseudomonadati</taxon>
        <taxon>Pseudomonadota</taxon>
        <taxon>Gammaproteobacteria</taxon>
        <taxon>Vibrionales</taxon>
        <taxon>Vibrionaceae</taxon>
        <taxon>Vibrio</taxon>
    </lineage>
</organism>
<evidence type="ECO:0000313" key="1">
    <source>
        <dbReference type="EMBL" id="QFT28837.1"/>
    </source>
</evidence>
<accession>A0A5P9CSN7</accession>
<dbReference type="RefSeq" id="WP_152432851.1">
    <property type="nucleotide sequence ID" value="NZ_CBCSDK010000028.1"/>
</dbReference>
<evidence type="ECO:0000313" key="2">
    <source>
        <dbReference type="Proteomes" id="UP000326936"/>
    </source>
</evidence>
<sequence>MSKSKHDDKFLFNVTDLTRCFDKSPNTVRNAIKDNNVKHVKSKGNTKFYALADVAPFLVPSRAKARGRNTSIESTERNRAQEIVAVYGSFKEYKEYMTGEKARLGLEELQGITIRGDKVAMCLSRAIGSIQSYFKRLPNRCEEVCVDWLPKHSAKLDDELSGTFEKIVESIREFAHESDNE</sequence>
<dbReference type="AlphaFoldDB" id="A0A5P9CSN7"/>
<dbReference type="Proteomes" id="UP000326936">
    <property type="component" value="Plasmid pTHAF100_b"/>
</dbReference>
<keyword evidence="1" id="KW-0614">Plasmid</keyword>
<gene>
    <name evidence="1" type="ORF">FIV01_20760</name>
</gene>